<dbReference type="PROSITE" id="PS00690">
    <property type="entry name" value="DEAH_ATP_HELICASE"/>
    <property type="match status" value="1"/>
</dbReference>
<comment type="subcellular location">
    <subcellularLocation>
        <location evidence="1">Virion</location>
    </subcellularLocation>
</comment>
<evidence type="ECO:0000256" key="4">
    <source>
        <dbReference type="ARBA" id="ARBA00012552"/>
    </source>
</evidence>
<evidence type="ECO:0000256" key="9">
    <source>
        <dbReference type="ARBA" id="ARBA00022840"/>
    </source>
</evidence>
<evidence type="ECO:0000256" key="11">
    <source>
        <dbReference type="ARBA" id="ARBA00023163"/>
    </source>
</evidence>
<dbReference type="GO" id="GO:0003724">
    <property type="term" value="F:RNA helicase activity"/>
    <property type="evidence" value="ECO:0007669"/>
    <property type="project" value="UniProtKB-EC"/>
</dbReference>
<dbReference type="InterPro" id="IPR027417">
    <property type="entry name" value="P-loop_NTPase"/>
</dbReference>
<dbReference type="EMBL" id="AF410153">
    <property type="protein sequence ID" value="AAL69785.1"/>
    <property type="molecule type" value="Genomic_DNA"/>
</dbReference>
<proteinExistence type="inferred from homology"/>
<dbReference type="GO" id="GO:0005524">
    <property type="term" value="F:ATP binding"/>
    <property type="evidence" value="ECO:0007669"/>
    <property type="project" value="UniProtKB-KW"/>
</dbReference>
<dbReference type="EC" id="3.6.4.13" evidence="4"/>
<evidence type="ECO:0000256" key="13">
    <source>
        <dbReference type="ARBA" id="ARBA00030963"/>
    </source>
</evidence>
<protein>
    <recommendedName>
        <fullName evidence="5">RNA helicase NPH-II</fullName>
        <ecNumber evidence="4">3.6.4.13</ecNumber>
    </recommendedName>
    <alternativeName>
        <fullName evidence="14">Nucleoside triphosphatase II</fullName>
    </alternativeName>
    <alternativeName>
        <fullName evidence="13">Nucleoside triphosphate phosphohydrolase II</fullName>
    </alternativeName>
</protein>
<comment type="catalytic activity">
    <reaction evidence="15">
        <text>ATP + H2O = ADP + phosphate + H(+)</text>
        <dbReference type="Rhea" id="RHEA:13065"/>
        <dbReference type="ChEBI" id="CHEBI:15377"/>
        <dbReference type="ChEBI" id="CHEBI:15378"/>
        <dbReference type="ChEBI" id="CHEBI:30616"/>
        <dbReference type="ChEBI" id="CHEBI:43474"/>
        <dbReference type="ChEBI" id="CHEBI:456216"/>
        <dbReference type="EC" id="3.6.4.13"/>
    </reaction>
</comment>
<evidence type="ECO:0000259" key="16">
    <source>
        <dbReference type="PROSITE" id="PS51192"/>
    </source>
</evidence>
<dbReference type="GO" id="GO:0044423">
    <property type="term" value="C:virion component"/>
    <property type="evidence" value="ECO:0007669"/>
    <property type="project" value="UniProtKB-KW"/>
</dbReference>
<keyword evidence="11" id="KW-0804">Transcription</keyword>
<dbReference type="Pfam" id="PF00270">
    <property type="entry name" value="DEAD"/>
    <property type="match status" value="1"/>
</dbReference>
<dbReference type="InterPro" id="IPR021892">
    <property type="entry name" value="NPH-II"/>
</dbReference>
<dbReference type="RefSeq" id="NP_570206.1">
    <property type="nucleotide sequence ID" value="NC_003389.1"/>
</dbReference>
<evidence type="ECO:0000313" key="18">
    <source>
        <dbReference type="EMBL" id="AAL69785.1"/>
    </source>
</evidence>
<dbReference type="GO" id="GO:0003723">
    <property type="term" value="F:RNA binding"/>
    <property type="evidence" value="ECO:0007669"/>
    <property type="project" value="TreeGrafter"/>
</dbReference>
<evidence type="ECO:0000256" key="1">
    <source>
        <dbReference type="ARBA" id="ARBA00004328"/>
    </source>
</evidence>
<dbReference type="GO" id="GO:0017111">
    <property type="term" value="F:ribonucleoside triphosphate phosphatase activity"/>
    <property type="evidence" value="ECO:0007669"/>
    <property type="project" value="InterPro"/>
</dbReference>
<reference evidence="18 19" key="1">
    <citation type="journal article" date="2002" name="J. Virol.">
        <title>The genome of swinepox virus.</title>
        <authorList>
            <person name="Afonso C.L."/>
            <person name="Tulman E.R."/>
            <person name="Lu Z."/>
            <person name="Zsak L."/>
            <person name="Osorio F.A."/>
            <person name="Balinsky C."/>
            <person name="Kutish G.F."/>
            <person name="Rock D.L."/>
        </authorList>
    </citation>
    <scope>NUCLEOTIDE SEQUENCE [LARGE SCALE GENOMIC DNA]</scope>
    <source>
        <strain evidence="19">Swine/Nebraska/17077-99/1999</strain>
    </source>
</reference>
<evidence type="ECO:0000256" key="12">
    <source>
        <dbReference type="ARBA" id="ARBA00025677"/>
    </source>
</evidence>
<evidence type="ECO:0000256" key="5">
    <source>
        <dbReference type="ARBA" id="ARBA00017851"/>
    </source>
</evidence>
<dbReference type="Proteomes" id="UP000000871">
    <property type="component" value="Segment"/>
</dbReference>
<dbReference type="KEGG" id="vg:932444"/>
<keyword evidence="7" id="KW-0378">Hydrolase</keyword>
<dbReference type="PROSITE" id="PS51192">
    <property type="entry name" value="HELICASE_ATP_BIND_1"/>
    <property type="match status" value="1"/>
</dbReference>
<sequence length="681" mass="79507">MDNHLPNIFYFPNCINTFPYKYSQIEFDKMDKKEKMRFAYAVFPLIKHRWKYAYIIKDNNNVYKLNCESKQFYKEIILDNSLISPPTKIYIKTKEYLMDNIRISFECYSYIKIKQDTIDIHNMDDFLLRGLLEGGNNLNIFTNCIGHRDNTIGIFGNIKPFSKIPFVSLQPTIQQKIFSAWVRNNVVVLTGGTGVGKTSQVPKLLLWFNYLFGGFNNLNKIDFIINEKPVVISLPRIALVKLHSNTILKSLGFDDIQGSPILLKFGNISDTLINKQFKNYGIVFSTHKLTLSKIFDYSTVIIDEVHEHDQIGDIIIAVVRKHLCLFTSLFMMTATLEDDRDRIHDFFIDPIFVHIPGPTRFKISEVFIKNSTNPKNKASYIEEEKKNIVHAIKRYTPPNKSSGILFVSSISQCESYKEYLSKYITYKIYIIHGKIKNIEDVLCSIYSNNDPVIIISTPYLESSITINNVTHIYDTGRVYIPSPYGGKEIFISKSMREQRKGRVGRVQPGIYIYFYNISYLYPIKRIDSEFLHNYVLYGKLFKLQLPDDLFIIPTYVSELQKVSEYIESFNIDDLTWKKLLSLYYINILEYAKIYAYNGNNAKILDTFERDDILNNDVIDIIKSLNMRAKIIKCKKYINNKYILTCKLMFGVYMGKLITVTYHRPLNGYIIMITDRYFIPDD</sequence>
<organismHost>
    <name type="scientific">Sus scrofa</name>
    <name type="common">Pig</name>
    <dbReference type="NCBI Taxonomy" id="9823"/>
</organismHost>
<keyword evidence="9" id="KW-0067">ATP-binding</keyword>
<dbReference type="InterPro" id="IPR014001">
    <property type="entry name" value="Helicase_ATP-bd"/>
</dbReference>
<dbReference type="InterPro" id="IPR011545">
    <property type="entry name" value="DEAD/DEAH_box_helicase_dom"/>
</dbReference>
<evidence type="ECO:0000256" key="14">
    <source>
        <dbReference type="ARBA" id="ARBA00031914"/>
    </source>
</evidence>
<feature type="domain" description="Helicase ATP-binding" evidence="16">
    <location>
        <begin position="178"/>
        <end position="354"/>
    </location>
</feature>
<evidence type="ECO:0000256" key="3">
    <source>
        <dbReference type="ARBA" id="ARBA00011245"/>
    </source>
</evidence>
<dbReference type="PANTHER" id="PTHR18934:SF221">
    <property type="entry name" value="ATP-DEPENDENT RNA HELICASE DHX34-RELATED"/>
    <property type="match status" value="1"/>
</dbReference>
<accession>Q8V3P8</accession>
<dbReference type="SMART" id="SM00487">
    <property type="entry name" value="DEXDc"/>
    <property type="match status" value="1"/>
</dbReference>
<evidence type="ECO:0000256" key="10">
    <source>
        <dbReference type="ARBA" id="ARBA00022844"/>
    </source>
</evidence>
<feature type="domain" description="Helicase C-terminal" evidence="17">
    <location>
        <begin position="373"/>
        <end position="560"/>
    </location>
</feature>
<dbReference type="PANTHER" id="PTHR18934">
    <property type="entry name" value="ATP-DEPENDENT RNA HELICASE"/>
    <property type="match status" value="1"/>
</dbReference>
<evidence type="ECO:0000256" key="8">
    <source>
        <dbReference type="ARBA" id="ARBA00022806"/>
    </source>
</evidence>
<dbReference type="PROSITE" id="PS51194">
    <property type="entry name" value="HELICASE_CTER"/>
    <property type="match status" value="1"/>
</dbReference>
<keyword evidence="19" id="KW-1185">Reference proteome</keyword>
<evidence type="ECO:0000313" key="19">
    <source>
        <dbReference type="Proteomes" id="UP000000871"/>
    </source>
</evidence>
<evidence type="ECO:0000256" key="2">
    <source>
        <dbReference type="ARBA" id="ARBA00008792"/>
    </source>
</evidence>
<dbReference type="SUPFAM" id="SSF52540">
    <property type="entry name" value="P-loop containing nucleoside triphosphate hydrolases"/>
    <property type="match status" value="1"/>
</dbReference>
<dbReference type="SMART" id="SM00490">
    <property type="entry name" value="HELICc"/>
    <property type="match status" value="1"/>
</dbReference>
<keyword evidence="6" id="KW-0547">Nucleotide-binding</keyword>
<evidence type="ECO:0000256" key="6">
    <source>
        <dbReference type="ARBA" id="ARBA00022741"/>
    </source>
</evidence>
<evidence type="ECO:0000256" key="15">
    <source>
        <dbReference type="ARBA" id="ARBA00047984"/>
    </source>
</evidence>
<comment type="subunit">
    <text evidence="3">Monomer.</text>
</comment>
<evidence type="ECO:0000256" key="7">
    <source>
        <dbReference type="ARBA" id="ARBA00022801"/>
    </source>
</evidence>
<name>Q8V3P8_SWPV1</name>
<gene>
    <name evidence="18" type="primary">SPV046</name>
</gene>
<keyword evidence="8 18" id="KW-0347">Helicase</keyword>
<comment type="similarity">
    <text evidence="2">Belongs to the DEAD box helicase family. DEAH subfamily.</text>
</comment>
<dbReference type="Pfam" id="PF00271">
    <property type="entry name" value="Helicase_C"/>
    <property type="match status" value="1"/>
</dbReference>
<dbReference type="GeneID" id="932444"/>
<dbReference type="InterPro" id="IPR001650">
    <property type="entry name" value="Helicase_C-like"/>
</dbReference>
<dbReference type="Gene3D" id="3.40.50.300">
    <property type="entry name" value="P-loop containing nucleotide triphosphate hydrolases"/>
    <property type="match status" value="2"/>
</dbReference>
<dbReference type="InterPro" id="IPR002464">
    <property type="entry name" value="DNA/RNA_helicase_DEAH_CS"/>
</dbReference>
<evidence type="ECO:0000259" key="17">
    <source>
        <dbReference type="PROSITE" id="PS51194"/>
    </source>
</evidence>
<dbReference type="Pfam" id="PF12011">
    <property type="entry name" value="NPH-II"/>
    <property type="match status" value="1"/>
</dbReference>
<keyword evidence="10" id="KW-0946">Virion</keyword>
<organism evidence="18 19">
    <name type="scientific">Swinepox virus (strain Swine/Nebraska/17077-99/1999)</name>
    <name type="common">SWPV</name>
    <dbReference type="NCBI Taxonomy" id="300880"/>
    <lineage>
        <taxon>Viruses</taxon>
        <taxon>Varidnaviria</taxon>
        <taxon>Bamfordvirae</taxon>
        <taxon>Nucleocytoviricota</taxon>
        <taxon>Pokkesviricetes</taxon>
        <taxon>Chitovirales</taxon>
        <taxon>Poxviridae</taxon>
        <taxon>Chordopoxvirinae</taxon>
        <taxon>Suipoxvirus</taxon>
        <taxon>Suipoxvirus swinepox</taxon>
        <taxon>Swinepox virus</taxon>
    </lineage>
</organism>
<comment type="function">
    <text evidence="12">NTP-dependent helicase that catalyzes unidirectional unwinding of 3'tailed duplex RNAs and plays an important role during transcription of early mRNAs, presumably by preventing R-loop formation behind the elongating RNA polymerase. Might also play a role in the export of newly synthesized mRNA chains out of the core into the cytoplasm. Required for replication and propagation of viral particles.</text>
</comment>